<evidence type="ECO:0000313" key="4">
    <source>
        <dbReference type="Proteomes" id="UP001523263"/>
    </source>
</evidence>
<organism evidence="3 4">
    <name type="scientific">Streptomyces griseoincarnatus</name>
    <dbReference type="NCBI Taxonomy" id="29305"/>
    <lineage>
        <taxon>Bacteria</taxon>
        <taxon>Bacillati</taxon>
        <taxon>Actinomycetota</taxon>
        <taxon>Actinomycetes</taxon>
        <taxon>Kitasatosporales</taxon>
        <taxon>Streptomycetaceae</taxon>
        <taxon>Streptomyces</taxon>
        <taxon>Streptomyces griseoincarnatus group</taxon>
    </lineage>
</organism>
<dbReference type="EMBL" id="JAMQBH010000031">
    <property type="protein sequence ID" value="MCM2517954.1"/>
    <property type="molecule type" value="Genomic_DNA"/>
</dbReference>
<proteinExistence type="predicted"/>
<gene>
    <name evidence="3" type="ORF">NC658_32710</name>
</gene>
<keyword evidence="2" id="KW-0472">Membrane</keyword>
<keyword evidence="2" id="KW-1133">Transmembrane helix</keyword>
<comment type="caution">
    <text evidence="3">The sequence shown here is derived from an EMBL/GenBank/DDBJ whole genome shotgun (WGS) entry which is preliminary data.</text>
</comment>
<evidence type="ECO:0008006" key="5">
    <source>
        <dbReference type="Google" id="ProtNLM"/>
    </source>
</evidence>
<evidence type="ECO:0000256" key="2">
    <source>
        <dbReference type="SAM" id="Phobius"/>
    </source>
</evidence>
<keyword evidence="4" id="KW-1185">Reference proteome</keyword>
<name>A0ABT0W2Z1_STRGI</name>
<feature type="transmembrane region" description="Helical" evidence="2">
    <location>
        <begin position="16"/>
        <end position="34"/>
    </location>
</feature>
<protein>
    <recommendedName>
        <fullName evidence="5">Lipoprotein</fullName>
    </recommendedName>
</protein>
<feature type="region of interest" description="Disordered" evidence="1">
    <location>
        <begin position="141"/>
        <end position="164"/>
    </location>
</feature>
<reference evidence="3 4" key="1">
    <citation type="submission" date="2022-06" db="EMBL/GenBank/DDBJ databases">
        <title>Whole genome sequence of Streptomyces griseoincarnatus RB7AG.</title>
        <authorList>
            <person name="Ray L."/>
            <person name="Behera S."/>
            <person name="Panda A.N."/>
        </authorList>
    </citation>
    <scope>NUCLEOTIDE SEQUENCE [LARGE SCALE GENOMIC DNA]</scope>
    <source>
        <strain evidence="3 4">RB7AG</strain>
    </source>
</reference>
<sequence>MQLEDVGVKLPLTSPAQAFVGAGALVAALILTACTQSPAGHDDRLSKAAGLARVTIVCPKGLWEETKPEGANEVKAKVSEITSGPRAGRGLVRVTMTGTDLVSYLKELDFNAHPSKWNGERDNTAASRRVYDAVAPAIDKIEAATSPDDPEPQIVIDDTIKDKK</sequence>
<accession>A0ABT0W2Z1</accession>
<evidence type="ECO:0000313" key="3">
    <source>
        <dbReference type="EMBL" id="MCM2517954.1"/>
    </source>
</evidence>
<keyword evidence="2" id="KW-0812">Transmembrane</keyword>
<dbReference type="Proteomes" id="UP001523263">
    <property type="component" value="Unassembled WGS sequence"/>
</dbReference>
<dbReference type="RefSeq" id="WP_251100253.1">
    <property type="nucleotide sequence ID" value="NZ_JAMQBH010000031.1"/>
</dbReference>
<evidence type="ECO:0000256" key="1">
    <source>
        <dbReference type="SAM" id="MobiDB-lite"/>
    </source>
</evidence>